<dbReference type="AlphaFoldDB" id="A0A0C3EDX3"/>
<evidence type="ECO:0000313" key="2">
    <source>
        <dbReference type="EMBL" id="KIM66096.1"/>
    </source>
</evidence>
<reference evidence="3" key="2">
    <citation type="submission" date="2015-01" db="EMBL/GenBank/DDBJ databases">
        <title>Evolutionary Origins and Diversification of the Mycorrhizal Mutualists.</title>
        <authorList>
            <consortium name="DOE Joint Genome Institute"/>
            <consortium name="Mycorrhizal Genomics Consortium"/>
            <person name="Kohler A."/>
            <person name="Kuo A."/>
            <person name="Nagy L.G."/>
            <person name="Floudas D."/>
            <person name="Copeland A."/>
            <person name="Barry K.W."/>
            <person name="Cichocki N."/>
            <person name="Veneault-Fourrey C."/>
            <person name="LaButti K."/>
            <person name="Lindquist E.A."/>
            <person name="Lipzen A."/>
            <person name="Lundell T."/>
            <person name="Morin E."/>
            <person name="Murat C."/>
            <person name="Riley R."/>
            <person name="Ohm R."/>
            <person name="Sun H."/>
            <person name="Tunlid A."/>
            <person name="Henrissat B."/>
            <person name="Grigoriev I.V."/>
            <person name="Hibbett D.S."/>
            <person name="Martin F."/>
        </authorList>
    </citation>
    <scope>NUCLEOTIDE SEQUENCE [LARGE SCALE GENOMIC DNA]</scope>
    <source>
        <strain evidence="3">Foug A</strain>
    </source>
</reference>
<evidence type="ECO:0000259" key="1">
    <source>
        <dbReference type="Pfam" id="PF06985"/>
    </source>
</evidence>
<dbReference type="InParanoid" id="A0A0C3EDX3"/>
<sequence>YAMLSHKWELPNEALFPDLSNGVFSPEVPARFSKLQNFCKIAQCHGLDWAWCNTCCINKDSTTELDEAIRSMFRWYRKSALTIIYLS</sequence>
<dbReference type="HOGENOM" id="CLU_000288_138_5_1"/>
<feature type="domain" description="Heterokaryon incompatibility" evidence="1">
    <location>
        <begin position="1"/>
        <end position="86"/>
    </location>
</feature>
<feature type="non-terminal residue" evidence="2">
    <location>
        <position position="87"/>
    </location>
</feature>
<dbReference type="Pfam" id="PF06985">
    <property type="entry name" value="HET"/>
    <property type="match status" value="1"/>
</dbReference>
<dbReference type="PANTHER" id="PTHR10622:SF10">
    <property type="entry name" value="HET DOMAIN-CONTAINING PROTEIN"/>
    <property type="match status" value="1"/>
</dbReference>
<keyword evidence="3" id="KW-1185">Reference proteome</keyword>
<dbReference type="Proteomes" id="UP000053989">
    <property type="component" value="Unassembled WGS sequence"/>
</dbReference>
<name>A0A0C3EDX3_9AGAM</name>
<dbReference type="PANTHER" id="PTHR10622">
    <property type="entry name" value="HET DOMAIN-CONTAINING PROTEIN"/>
    <property type="match status" value="1"/>
</dbReference>
<protein>
    <recommendedName>
        <fullName evidence="1">Heterokaryon incompatibility domain-containing protein</fullName>
    </recommendedName>
</protein>
<accession>A0A0C3EDX3</accession>
<organism evidence="2 3">
    <name type="scientific">Scleroderma citrinum Foug A</name>
    <dbReference type="NCBI Taxonomy" id="1036808"/>
    <lineage>
        <taxon>Eukaryota</taxon>
        <taxon>Fungi</taxon>
        <taxon>Dikarya</taxon>
        <taxon>Basidiomycota</taxon>
        <taxon>Agaricomycotina</taxon>
        <taxon>Agaricomycetes</taxon>
        <taxon>Agaricomycetidae</taxon>
        <taxon>Boletales</taxon>
        <taxon>Sclerodermatineae</taxon>
        <taxon>Sclerodermataceae</taxon>
        <taxon>Scleroderma</taxon>
    </lineage>
</organism>
<dbReference type="EMBL" id="KN822019">
    <property type="protein sequence ID" value="KIM66096.1"/>
    <property type="molecule type" value="Genomic_DNA"/>
</dbReference>
<feature type="non-terminal residue" evidence="2">
    <location>
        <position position="1"/>
    </location>
</feature>
<dbReference type="STRING" id="1036808.A0A0C3EDX3"/>
<proteinExistence type="predicted"/>
<evidence type="ECO:0000313" key="3">
    <source>
        <dbReference type="Proteomes" id="UP000053989"/>
    </source>
</evidence>
<dbReference type="OrthoDB" id="2681076at2759"/>
<dbReference type="InterPro" id="IPR010730">
    <property type="entry name" value="HET"/>
</dbReference>
<reference evidence="2 3" key="1">
    <citation type="submission" date="2014-04" db="EMBL/GenBank/DDBJ databases">
        <authorList>
            <consortium name="DOE Joint Genome Institute"/>
            <person name="Kuo A."/>
            <person name="Kohler A."/>
            <person name="Nagy L.G."/>
            <person name="Floudas D."/>
            <person name="Copeland A."/>
            <person name="Barry K.W."/>
            <person name="Cichocki N."/>
            <person name="Veneault-Fourrey C."/>
            <person name="LaButti K."/>
            <person name="Lindquist E.A."/>
            <person name="Lipzen A."/>
            <person name="Lundell T."/>
            <person name="Morin E."/>
            <person name="Murat C."/>
            <person name="Sun H."/>
            <person name="Tunlid A."/>
            <person name="Henrissat B."/>
            <person name="Grigoriev I.V."/>
            <person name="Hibbett D.S."/>
            <person name="Martin F."/>
            <person name="Nordberg H.P."/>
            <person name="Cantor M.N."/>
            <person name="Hua S.X."/>
        </authorList>
    </citation>
    <scope>NUCLEOTIDE SEQUENCE [LARGE SCALE GENOMIC DNA]</scope>
    <source>
        <strain evidence="2 3">Foug A</strain>
    </source>
</reference>
<gene>
    <name evidence="2" type="ORF">SCLCIDRAFT_79832</name>
</gene>